<feature type="transmembrane region" description="Helical" evidence="5">
    <location>
        <begin position="107"/>
        <end position="129"/>
    </location>
</feature>
<dbReference type="InterPro" id="IPR005828">
    <property type="entry name" value="MFS_sugar_transport-like"/>
</dbReference>
<evidence type="ECO:0000256" key="4">
    <source>
        <dbReference type="ARBA" id="ARBA00023136"/>
    </source>
</evidence>
<name>A0A6A6DI41_9PEZI</name>
<dbReference type="GO" id="GO:0016020">
    <property type="term" value="C:membrane"/>
    <property type="evidence" value="ECO:0007669"/>
    <property type="project" value="UniProtKB-SubCell"/>
</dbReference>
<dbReference type="EMBL" id="ML994678">
    <property type="protein sequence ID" value="KAF2178118.1"/>
    <property type="molecule type" value="Genomic_DNA"/>
</dbReference>
<keyword evidence="4 5" id="KW-0472">Membrane</keyword>
<feature type="transmembrane region" description="Helical" evidence="5">
    <location>
        <begin position="43"/>
        <end position="64"/>
    </location>
</feature>
<feature type="transmembrane region" description="Helical" evidence="5">
    <location>
        <begin position="7"/>
        <end position="23"/>
    </location>
</feature>
<keyword evidence="2 5" id="KW-0812">Transmembrane</keyword>
<evidence type="ECO:0000256" key="5">
    <source>
        <dbReference type="SAM" id="Phobius"/>
    </source>
</evidence>
<organism evidence="6 7">
    <name type="scientific">Zopfia rhizophila CBS 207.26</name>
    <dbReference type="NCBI Taxonomy" id="1314779"/>
    <lineage>
        <taxon>Eukaryota</taxon>
        <taxon>Fungi</taxon>
        <taxon>Dikarya</taxon>
        <taxon>Ascomycota</taxon>
        <taxon>Pezizomycotina</taxon>
        <taxon>Dothideomycetes</taxon>
        <taxon>Dothideomycetes incertae sedis</taxon>
        <taxon>Zopfiaceae</taxon>
        <taxon>Zopfia</taxon>
    </lineage>
</organism>
<keyword evidence="7" id="KW-1185">Reference proteome</keyword>
<dbReference type="Pfam" id="PF00083">
    <property type="entry name" value="Sugar_tr"/>
    <property type="match status" value="1"/>
</dbReference>
<sequence length="146" mass="16340">MAELMLVVNYFIQGWVGFGFYSWKTDYGPTLYKNLGFSPVRQLLYPAAWLTLALGVNAMEIPLVDRFPCNIYIGAGILGCIVTLIVEVALVANFVPSNNESALQAAVAMFFLFQNPYGLCLGWTQFAYLGELFQRIFEPSEFLSVL</sequence>
<keyword evidence="3 5" id="KW-1133">Transmembrane helix</keyword>
<dbReference type="InterPro" id="IPR036259">
    <property type="entry name" value="MFS_trans_sf"/>
</dbReference>
<gene>
    <name evidence="6" type="ORF">K469DRAFT_695755</name>
</gene>
<dbReference type="Proteomes" id="UP000800200">
    <property type="component" value="Unassembled WGS sequence"/>
</dbReference>
<accession>A0A6A6DI41</accession>
<dbReference type="AlphaFoldDB" id="A0A6A6DI41"/>
<evidence type="ECO:0000256" key="2">
    <source>
        <dbReference type="ARBA" id="ARBA00022692"/>
    </source>
</evidence>
<protein>
    <submittedName>
        <fullName evidence="6">Uncharacterized protein</fullName>
    </submittedName>
</protein>
<comment type="subcellular location">
    <subcellularLocation>
        <location evidence="1">Membrane</location>
    </subcellularLocation>
</comment>
<reference evidence="6" key="1">
    <citation type="journal article" date="2020" name="Stud. Mycol.">
        <title>101 Dothideomycetes genomes: a test case for predicting lifestyles and emergence of pathogens.</title>
        <authorList>
            <person name="Haridas S."/>
            <person name="Albert R."/>
            <person name="Binder M."/>
            <person name="Bloem J."/>
            <person name="Labutti K."/>
            <person name="Salamov A."/>
            <person name="Andreopoulos B."/>
            <person name="Baker S."/>
            <person name="Barry K."/>
            <person name="Bills G."/>
            <person name="Bluhm B."/>
            <person name="Cannon C."/>
            <person name="Castanera R."/>
            <person name="Culley D."/>
            <person name="Daum C."/>
            <person name="Ezra D."/>
            <person name="Gonzalez J."/>
            <person name="Henrissat B."/>
            <person name="Kuo A."/>
            <person name="Liang C."/>
            <person name="Lipzen A."/>
            <person name="Lutzoni F."/>
            <person name="Magnuson J."/>
            <person name="Mondo S."/>
            <person name="Nolan M."/>
            <person name="Ohm R."/>
            <person name="Pangilinan J."/>
            <person name="Park H.-J."/>
            <person name="Ramirez L."/>
            <person name="Alfaro M."/>
            <person name="Sun H."/>
            <person name="Tritt A."/>
            <person name="Yoshinaga Y."/>
            <person name="Zwiers L.-H."/>
            <person name="Turgeon B."/>
            <person name="Goodwin S."/>
            <person name="Spatafora J."/>
            <person name="Crous P."/>
            <person name="Grigoriev I."/>
        </authorList>
    </citation>
    <scope>NUCLEOTIDE SEQUENCE</scope>
    <source>
        <strain evidence="6">CBS 207.26</strain>
    </source>
</reference>
<dbReference type="OrthoDB" id="6612291at2759"/>
<feature type="transmembrane region" description="Helical" evidence="5">
    <location>
        <begin position="71"/>
        <end position="95"/>
    </location>
</feature>
<dbReference type="GO" id="GO:0022857">
    <property type="term" value="F:transmembrane transporter activity"/>
    <property type="evidence" value="ECO:0007669"/>
    <property type="project" value="InterPro"/>
</dbReference>
<dbReference type="Gene3D" id="1.20.1250.20">
    <property type="entry name" value="MFS general substrate transporter like domains"/>
    <property type="match status" value="1"/>
</dbReference>
<evidence type="ECO:0000256" key="1">
    <source>
        <dbReference type="ARBA" id="ARBA00004370"/>
    </source>
</evidence>
<evidence type="ECO:0000313" key="6">
    <source>
        <dbReference type="EMBL" id="KAF2178118.1"/>
    </source>
</evidence>
<evidence type="ECO:0000256" key="3">
    <source>
        <dbReference type="ARBA" id="ARBA00022989"/>
    </source>
</evidence>
<evidence type="ECO:0000313" key="7">
    <source>
        <dbReference type="Proteomes" id="UP000800200"/>
    </source>
</evidence>
<proteinExistence type="predicted"/>